<evidence type="ECO:0008006" key="4">
    <source>
        <dbReference type="Google" id="ProtNLM"/>
    </source>
</evidence>
<dbReference type="AlphaFoldDB" id="A0A8S1WGA0"/>
<name>A0A8S1WGA0_9CILI</name>
<organism evidence="2 3">
    <name type="scientific">Paramecium pentaurelia</name>
    <dbReference type="NCBI Taxonomy" id="43138"/>
    <lineage>
        <taxon>Eukaryota</taxon>
        <taxon>Sar</taxon>
        <taxon>Alveolata</taxon>
        <taxon>Ciliophora</taxon>
        <taxon>Intramacronucleata</taxon>
        <taxon>Oligohymenophorea</taxon>
        <taxon>Peniculida</taxon>
        <taxon>Parameciidae</taxon>
        <taxon>Paramecium</taxon>
    </lineage>
</organism>
<evidence type="ECO:0000313" key="2">
    <source>
        <dbReference type="EMBL" id="CAD8187705.1"/>
    </source>
</evidence>
<keyword evidence="3" id="KW-1185">Reference proteome</keyword>
<keyword evidence="1" id="KW-0812">Transmembrane</keyword>
<reference evidence="2" key="1">
    <citation type="submission" date="2021-01" db="EMBL/GenBank/DDBJ databases">
        <authorList>
            <consortium name="Genoscope - CEA"/>
            <person name="William W."/>
        </authorList>
    </citation>
    <scope>NUCLEOTIDE SEQUENCE</scope>
</reference>
<dbReference type="Proteomes" id="UP000689195">
    <property type="component" value="Unassembled WGS sequence"/>
</dbReference>
<comment type="caution">
    <text evidence="2">The sequence shown here is derived from an EMBL/GenBank/DDBJ whole genome shotgun (WGS) entry which is preliminary data.</text>
</comment>
<evidence type="ECO:0000313" key="3">
    <source>
        <dbReference type="Proteomes" id="UP000689195"/>
    </source>
</evidence>
<feature type="transmembrane region" description="Helical" evidence="1">
    <location>
        <begin position="139"/>
        <end position="155"/>
    </location>
</feature>
<feature type="transmembrane region" description="Helical" evidence="1">
    <location>
        <begin position="176"/>
        <end position="196"/>
    </location>
</feature>
<sequence length="212" mass="25960">MNNLREGINEKKLLEMSIKNKENNKGFRRNVLRQSRWVQGRIFLEKSQQQIQSINGIQIQKWLYLWSILSLQMSEYKWIEYSRQFIIIFYITHDQIYNLKENYKGYAIHSHSSYGHHMVVIMIIIFMVILLMVILDQVVNINFIQVIIIIIKLIFMDKQSQNFRNVKYIKYNLIEYIIFQVRCFYFSFLQSLYYYVKNQELFNYNFLNAQLK</sequence>
<keyword evidence="1" id="KW-0472">Membrane</keyword>
<proteinExistence type="predicted"/>
<gene>
    <name evidence="2" type="ORF">PPENT_87.1.T0900001</name>
</gene>
<feature type="transmembrane region" description="Helical" evidence="1">
    <location>
        <begin position="114"/>
        <end position="133"/>
    </location>
</feature>
<protein>
    <recommendedName>
        <fullName evidence="4">Transmembrane protein</fullName>
    </recommendedName>
</protein>
<keyword evidence="1" id="KW-1133">Transmembrane helix</keyword>
<evidence type="ECO:0000256" key="1">
    <source>
        <dbReference type="SAM" id="Phobius"/>
    </source>
</evidence>
<dbReference type="EMBL" id="CAJJDO010000090">
    <property type="protein sequence ID" value="CAD8187705.1"/>
    <property type="molecule type" value="Genomic_DNA"/>
</dbReference>
<accession>A0A8S1WGA0</accession>